<dbReference type="PANTHER" id="PTHR14289">
    <property type="entry name" value="F-BOX ONLY PROTEIN 3"/>
    <property type="match status" value="1"/>
</dbReference>
<organism evidence="4 5">
    <name type="scientific">Aquisalimonas asiatica</name>
    <dbReference type="NCBI Taxonomy" id="406100"/>
    <lineage>
        <taxon>Bacteria</taxon>
        <taxon>Pseudomonadati</taxon>
        <taxon>Pseudomonadota</taxon>
        <taxon>Gammaproteobacteria</taxon>
        <taxon>Chromatiales</taxon>
        <taxon>Ectothiorhodospiraceae</taxon>
        <taxon>Aquisalimonas</taxon>
    </lineage>
</organism>
<dbReference type="PROSITE" id="PS51087">
    <property type="entry name" value="APAG"/>
    <property type="match status" value="1"/>
</dbReference>
<sequence>MTMDMSEQRYHIEVDVEPAYLDDESEPEEDRFVFSYTVTIRNMGDIPARLISRHWIITDANGEEREVRGEGVVGEQPHLEPGRGFRYTSGAMLETPVGSMHGTYELLADDGVTFTAEIPPFTLAGPRTLH</sequence>
<protein>
    <recommendedName>
        <fullName evidence="1 2">Protein ApaG</fullName>
    </recommendedName>
</protein>
<dbReference type="RefSeq" id="WP_216110896.1">
    <property type="nucleotide sequence ID" value="NZ_FOEG01000011.1"/>
</dbReference>
<dbReference type="GO" id="GO:0070987">
    <property type="term" value="P:error-free translesion synthesis"/>
    <property type="evidence" value="ECO:0007669"/>
    <property type="project" value="TreeGrafter"/>
</dbReference>
<evidence type="ECO:0000259" key="3">
    <source>
        <dbReference type="PROSITE" id="PS51087"/>
    </source>
</evidence>
<proteinExistence type="inferred from homology"/>
<dbReference type="PANTHER" id="PTHR14289:SF16">
    <property type="entry name" value="POLYMERASE DELTA-INTERACTING PROTEIN 2"/>
    <property type="match status" value="1"/>
</dbReference>
<gene>
    <name evidence="2" type="primary">apaG</name>
    <name evidence="4" type="ORF">SAMN04488052_11182</name>
</gene>
<dbReference type="AlphaFoldDB" id="A0A1H8VCZ8"/>
<dbReference type="EMBL" id="FOEG01000011">
    <property type="protein sequence ID" value="SEP13316.1"/>
    <property type="molecule type" value="Genomic_DNA"/>
</dbReference>
<accession>A0A1H8VCZ8</accession>
<dbReference type="InterPro" id="IPR007474">
    <property type="entry name" value="ApaG_domain"/>
</dbReference>
<dbReference type="InterPro" id="IPR036767">
    <property type="entry name" value="ApaG_sf"/>
</dbReference>
<dbReference type="HAMAP" id="MF_00791">
    <property type="entry name" value="ApaG"/>
    <property type="match status" value="1"/>
</dbReference>
<dbReference type="STRING" id="406100.SAMN04488052_11182"/>
<evidence type="ECO:0000256" key="1">
    <source>
        <dbReference type="ARBA" id="ARBA00017693"/>
    </source>
</evidence>
<name>A0A1H8VCZ8_9GAMM</name>
<dbReference type="Pfam" id="PF04379">
    <property type="entry name" value="DUF525"/>
    <property type="match status" value="1"/>
</dbReference>
<feature type="domain" description="ApaG" evidence="3">
    <location>
        <begin position="6"/>
        <end position="130"/>
    </location>
</feature>
<dbReference type="Proteomes" id="UP000199657">
    <property type="component" value="Unassembled WGS sequence"/>
</dbReference>
<reference evidence="4 5" key="1">
    <citation type="submission" date="2016-10" db="EMBL/GenBank/DDBJ databases">
        <authorList>
            <person name="de Groot N.N."/>
        </authorList>
    </citation>
    <scope>NUCLEOTIDE SEQUENCE [LARGE SCALE GENOMIC DNA]</scope>
    <source>
        <strain evidence="4 5">CGMCC 1.6291</strain>
    </source>
</reference>
<evidence type="ECO:0000313" key="5">
    <source>
        <dbReference type="Proteomes" id="UP000199657"/>
    </source>
</evidence>
<evidence type="ECO:0000313" key="4">
    <source>
        <dbReference type="EMBL" id="SEP13316.1"/>
    </source>
</evidence>
<dbReference type="Gene3D" id="2.60.40.1470">
    <property type="entry name" value="ApaG domain"/>
    <property type="match status" value="1"/>
</dbReference>
<dbReference type="NCBIfam" id="NF003967">
    <property type="entry name" value="PRK05461.1"/>
    <property type="match status" value="1"/>
</dbReference>
<keyword evidence="5" id="KW-1185">Reference proteome</keyword>
<dbReference type="SUPFAM" id="SSF110069">
    <property type="entry name" value="ApaG-like"/>
    <property type="match status" value="1"/>
</dbReference>
<evidence type="ECO:0000256" key="2">
    <source>
        <dbReference type="HAMAP-Rule" id="MF_00791"/>
    </source>
</evidence>
<dbReference type="InterPro" id="IPR023065">
    <property type="entry name" value="Uncharacterised_ApaG"/>
</dbReference>